<gene>
    <name evidence="1" type="ORF">D7Z94_00995</name>
</gene>
<dbReference type="EMBL" id="RBCJ01000001">
    <property type="protein sequence ID" value="RKN82460.1"/>
    <property type="molecule type" value="Genomic_DNA"/>
</dbReference>
<dbReference type="AlphaFoldDB" id="A0A3B0CBY8"/>
<name>A0A3B0CBY8_9FLAO</name>
<comment type="caution">
    <text evidence="1">The sequence shown here is derived from an EMBL/GenBank/DDBJ whole genome shotgun (WGS) entry which is preliminary data.</text>
</comment>
<proteinExistence type="predicted"/>
<keyword evidence="2" id="KW-1185">Reference proteome</keyword>
<evidence type="ECO:0000313" key="2">
    <source>
        <dbReference type="Proteomes" id="UP000276603"/>
    </source>
</evidence>
<organism evidence="1 2">
    <name type="scientific">Ulvibacterium marinum</name>
    <dbReference type="NCBI Taxonomy" id="2419782"/>
    <lineage>
        <taxon>Bacteria</taxon>
        <taxon>Pseudomonadati</taxon>
        <taxon>Bacteroidota</taxon>
        <taxon>Flavobacteriia</taxon>
        <taxon>Flavobacteriales</taxon>
        <taxon>Flavobacteriaceae</taxon>
        <taxon>Ulvibacterium</taxon>
    </lineage>
</organism>
<dbReference type="Proteomes" id="UP000276603">
    <property type="component" value="Unassembled WGS sequence"/>
</dbReference>
<evidence type="ECO:0000313" key="1">
    <source>
        <dbReference type="EMBL" id="RKN82460.1"/>
    </source>
</evidence>
<reference evidence="1 2" key="1">
    <citation type="submission" date="2018-10" db="EMBL/GenBank/DDBJ databases">
        <title>Ulvibacterium marinum gen. nov., sp. nov., a novel marine bacterium of the family Flavobacteriaceae, isolated from a culture of the green alga Ulva prolifera.</title>
        <authorList>
            <person name="Zhang Z."/>
        </authorList>
    </citation>
    <scope>NUCLEOTIDE SEQUENCE [LARGE SCALE GENOMIC DNA]</scope>
    <source>
        <strain evidence="1 2">CCMM003</strain>
    </source>
</reference>
<accession>A0A3B0CBY8</accession>
<sequence length="67" mass="8040">MFSIVILINNIQNTEHMDLFEKNNLVYGILKKIRDTFRPIFDSGNPRTVRENELRKNLRPDLIRIKK</sequence>
<protein>
    <submittedName>
        <fullName evidence="1">Uncharacterized protein</fullName>
    </submittedName>
</protein>